<evidence type="ECO:0000259" key="1">
    <source>
        <dbReference type="PROSITE" id="PS51186"/>
    </source>
</evidence>
<dbReference type="OrthoDB" id="41532at2759"/>
<reference evidence="3" key="1">
    <citation type="journal article" date="2013" name="Genome Announc.">
        <title>Genome sequence of the basidiomycetous yeast Pseudozyma antarctica T-34, a producer of the glycolipid biosurfactants mannosylerythritol lipids.</title>
        <authorList>
            <person name="Morita T."/>
            <person name="Koike H."/>
            <person name="Koyama Y."/>
            <person name="Hagiwara H."/>
            <person name="Ito E."/>
            <person name="Fukuoka T."/>
            <person name="Imura T."/>
            <person name="Machida M."/>
            <person name="Kitamoto D."/>
        </authorList>
    </citation>
    <scope>NUCLEOTIDE SEQUENCE [LARGE SCALE GENOMIC DNA]</scope>
    <source>
        <strain evidence="3">T-34</strain>
    </source>
</reference>
<dbReference type="SUPFAM" id="SSF55729">
    <property type="entry name" value="Acyl-CoA N-acyltransferases (Nat)"/>
    <property type="match status" value="1"/>
</dbReference>
<dbReference type="Pfam" id="PF00583">
    <property type="entry name" value="Acetyltransf_1"/>
    <property type="match status" value="1"/>
</dbReference>
<dbReference type="CDD" id="cd04301">
    <property type="entry name" value="NAT_SF"/>
    <property type="match status" value="1"/>
</dbReference>
<dbReference type="EMBL" id="DF196770">
    <property type="protein sequence ID" value="GAC71644.1"/>
    <property type="molecule type" value="Genomic_DNA"/>
</dbReference>
<dbReference type="PROSITE" id="PS51186">
    <property type="entry name" value="GNAT"/>
    <property type="match status" value="1"/>
</dbReference>
<protein>
    <recommendedName>
        <fullName evidence="1">N-acetyltransferase domain-containing protein</fullName>
    </recommendedName>
</protein>
<evidence type="ECO:0000313" key="3">
    <source>
        <dbReference type="Proteomes" id="UP000011976"/>
    </source>
</evidence>
<feature type="domain" description="N-acetyltransferase" evidence="1">
    <location>
        <begin position="25"/>
        <end position="217"/>
    </location>
</feature>
<dbReference type="GO" id="GO:0016747">
    <property type="term" value="F:acyltransferase activity, transferring groups other than amino-acyl groups"/>
    <property type="evidence" value="ECO:0007669"/>
    <property type="project" value="InterPro"/>
</dbReference>
<evidence type="ECO:0000313" key="2">
    <source>
        <dbReference type="EMBL" id="GAC71644.1"/>
    </source>
</evidence>
<accession>M9LT46</accession>
<dbReference type="InterPro" id="IPR016181">
    <property type="entry name" value="Acyl_CoA_acyltransferase"/>
</dbReference>
<dbReference type="Gene3D" id="3.40.630.30">
    <property type="match status" value="1"/>
</dbReference>
<proteinExistence type="predicted"/>
<gene>
    <name evidence="2" type="ORF">PANT_4d00045</name>
</gene>
<dbReference type="AlphaFoldDB" id="M9LT46"/>
<dbReference type="Proteomes" id="UP000011976">
    <property type="component" value="Unassembled WGS sequence"/>
</dbReference>
<dbReference type="InterPro" id="IPR000182">
    <property type="entry name" value="GNAT_dom"/>
</dbReference>
<sequence length="217" mass="24281">MFVVARISDPGLSAAQRLAYAQRYTALRISGLERSPHAFSSTLATEARLSDHEKLARLQEPGKTIFVCINSETDEWVGQVTLIGPQTRAEYDRPFRILPSTASARSPSLSDDHATDSYWHMTALYVDDRIRGRGLARLLCNECFQWIGAGQLRIIIKPDNTTVLQMYERMGFETQQGKAALLEAIHASRDGVDQLPPEAHLDPSYTHRGGIVMVKRI</sequence>
<name>M9LT46_PSEA3</name>
<organism evidence="2 3">
    <name type="scientific">Pseudozyma antarctica (strain T-34)</name>
    <name type="common">Yeast</name>
    <name type="synonym">Candida antarctica</name>
    <dbReference type="NCBI Taxonomy" id="1151754"/>
    <lineage>
        <taxon>Eukaryota</taxon>
        <taxon>Fungi</taxon>
        <taxon>Dikarya</taxon>
        <taxon>Basidiomycota</taxon>
        <taxon>Ustilaginomycotina</taxon>
        <taxon>Ustilaginomycetes</taxon>
        <taxon>Ustilaginales</taxon>
        <taxon>Ustilaginaceae</taxon>
        <taxon>Moesziomyces</taxon>
    </lineage>
</organism>